<evidence type="ECO:0000256" key="4">
    <source>
        <dbReference type="ARBA" id="ARBA00022692"/>
    </source>
</evidence>
<dbReference type="PANTHER" id="PTHR43744">
    <property type="entry name" value="ABC TRANSPORTER PERMEASE PROTEIN MG189-RELATED-RELATED"/>
    <property type="match status" value="1"/>
</dbReference>
<keyword evidence="4 7" id="KW-0812">Transmembrane</keyword>
<evidence type="ECO:0000313" key="10">
    <source>
        <dbReference type="Proteomes" id="UP001524473"/>
    </source>
</evidence>
<evidence type="ECO:0000256" key="2">
    <source>
        <dbReference type="ARBA" id="ARBA00022448"/>
    </source>
</evidence>
<feature type="transmembrane region" description="Helical" evidence="7">
    <location>
        <begin position="79"/>
        <end position="102"/>
    </location>
</feature>
<accession>A0ABT1S3D7</accession>
<comment type="similarity">
    <text evidence="7">Belongs to the binding-protein-dependent transport system permease family.</text>
</comment>
<feature type="transmembrane region" description="Helical" evidence="7">
    <location>
        <begin position="114"/>
        <end position="133"/>
    </location>
</feature>
<keyword evidence="3" id="KW-1003">Cell membrane</keyword>
<dbReference type="EMBL" id="JANFZH010000050">
    <property type="protein sequence ID" value="MCQ4841457.1"/>
    <property type="molecule type" value="Genomic_DNA"/>
</dbReference>
<dbReference type="Pfam" id="PF00528">
    <property type="entry name" value="BPD_transp_1"/>
    <property type="match status" value="1"/>
</dbReference>
<comment type="subcellular location">
    <subcellularLocation>
        <location evidence="1 7">Cell membrane</location>
        <topology evidence="1 7">Multi-pass membrane protein</topology>
    </subcellularLocation>
</comment>
<feature type="transmembrane region" description="Helical" evidence="7">
    <location>
        <begin position="262"/>
        <end position="281"/>
    </location>
</feature>
<dbReference type="InterPro" id="IPR000515">
    <property type="entry name" value="MetI-like"/>
</dbReference>
<feature type="transmembrane region" description="Helical" evidence="7">
    <location>
        <begin position="188"/>
        <end position="213"/>
    </location>
</feature>
<evidence type="ECO:0000256" key="1">
    <source>
        <dbReference type="ARBA" id="ARBA00004651"/>
    </source>
</evidence>
<sequence>MNAARLGKKRGEQLSQVLMGLILILFAFCCLFPMYLVLINSFATEASILKNGYQLIPEQFSLEAYKSIFYAGSPTLKSYGITILITVVGTAIAVVITYMCGFSLANENLKYRNGFSLFFFITTVFNSGLVPWYLICRVLHLYNNIWALIIPSLIFTPFNMFLTRNFIKGVPSSLMDSARIDGAGELTIAFRIYFPICSPVIATITLFYALGYWNNWFNAIMLLDSSELYPLQMILFKIQSDLSMLKDLTNVGLSNTVPTESFKMASAIVTIGPIVLLYPFLQRYFTEGLIIGAVKG</sequence>
<evidence type="ECO:0000256" key="6">
    <source>
        <dbReference type="ARBA" id="ARBA00023136"/>
    </source>
</evidence>
<keyword evidence="5 7" id="KW-1133">Transmembrane helix</keyword>
<evidence type="ECO:0000256" key="7">
    <source>
        <dbReference type="RuleBase" id="RU363032"/>
    </source>
</evidence>
<feature type="domain" description="ABC transmembrane type-1" evidence="8">
    <location>
        <begin position="79"/>
        <end position="281"/>
    </location>
</feature>
<keyword evidence="2 7" id="KW-0813">Transport</keyword>
<name>A0ABT1S3D7_9FIRM</name>
<dbReference type="GeneID" id="90531726"/>
<gene>
    <name evidence="9" type="ORF">NE695_16220</name>
</gene>
<dbReference type="CDD" id="cd06261">
    <property type="entry name" value="TM_PBP2"/>
    <property type="match status" value="1"/>
</dbReference>
<dbReference type="RefSeq" id="WP_066861970.1">
    <property type="nucleotide sequence ID" value="NZ_CABKVV010000012.1"/>
</dbReference>
<protein>
    <submittedName>
        <fullName evidence="9">Carbohydrate ABC transporter permease</fullName>
    </submittedName>
</protein>
<keyword evidence="6 7" id="KW-0472">Membrane</keyword>
<feature type="transmembrane region" description="Helical" evidence="7">
    <location>
        <begin position="21"/>
        <end position="43"/>
    </location>
</feature>
<evidence type="ECO:0000256" key="3">
    <source>
        <dbReference type="ARBA" id="ARBA00022475"/>
    </source>
</evidence>
<feature type="transmembrane region" description="Helical" evidence="7">
    <location>
        <begin position="145"/>
        <end position="167"/>
    </location>
</feature>
<dbReference type="Proteomes" id="UP001524473">
    <property type="component" value="Unassembled WGS sequence"/>
</dbReference>
<evidence type="ECO:0000256" key="5">
    <source>
        <dbReference type="ARBA" id="ARBA00022989"/>
    </source>
</evidence>
<dbReference type="PANTHER" id="PTHR43744:SF9">
    <property type="entry name" value="POLYGALACTURONAN_RHAMNOGALACTURONAN TRANSPORT SYSTEM PERMEASE PROTEIN YTCP"/>
    <property type="match status" value="1"/>
</dbReference>
<reference evidence="9 10" key="1">
    <citation type="submission" date="2022-06" db="EMBL/GenBank/DDBJ databases">
        <title>Isolation of gut microbiota from human fecal samples.</title>
        <authorList>
            <person name="Pamer E.G."/>
            <person name="Barat B."/>
            <person name="Waligurski E."/>
            <person name="Medina S."/>
            <person name="Paddock L."/>
            <person name="Mostad J."/>
        </authorList>
    </citation>
    <scope>NUCLEOTIDE SEQUENCE [LARGE SCALE GENOMIC DNA]</scope>
    <source>
        <strain evidence="9 10">DFI.9.73</strain>
    </source>
</reference>
<dbReference type="SUPFAM" id="SSF161098">
    <property type="entry name" value="MetI-like"/>
    <property type="match status" value="1"/>
</dbReference>
<dbReference type="Gene3D" id="1.10.3720.10">
    <property type="entry name" value="MetI-like"/>
    <property type="match status" value="1"/>
</dbReference>
<dbReference type="InterPro" id="IPR035906">
    <property type="entry name" value="MetI-like_sf"/>
</dbReference>
<dbReference type="PROSITE" id="PS50928">
    <property type="entry name" value="ABC_TM1"/>
    <property type="match status" value="1"/>
</dbReference>
<organism evidence="9 10">
    <name type="scientific">Neglectibacter timonensis</name>
    <dbReference type="NCBI Taxonomy" id="1776382"/>
    <lineage>
        <taxon>Bacteria</taxon>
        <taxon>Bacillati</taxon>
        <taxon>Bacillota</taxon>
        <taxon>Clostridia</taxon>
        <taxon>Eubacteriales</taxon>
        <taxon>Oscillospiraceae</taxon>
        <taxon>Neglectibacter</taxon>
    </lineage>
</organism>
<keyword evidence="10" id="KW-1185">Reference proteome</keyword>
<evidence type="ECO:0000259" key="8">
    <source>
        <dbReference type="PROSITE" id="PS50928"/>
    </source>
</evidence>
<evidence type="ECO:0000313" key="9">
    <source>
        <dbReference type="EMBL" id="MCQ4841457.1"/>
    </source>
</evidence>
<comment type="caution">
    <text evidence="9">The sequence shown here is derived from an EMBL/GenBank/DDBJ whole genome shotgun (WGS) entry which is preliminary data.</text>
</comment>
<proteinExistence type="inferred from homology"/>